<sequence>MGQATAPFSYSLEGGTSSDKSSAKVSIFADRALLRQTLSDQAQEVGLMVAHCETLDRLRAGDALALGDVVLVDIPALTAACLAALLHLDARAERNGTQLVVSTTPDALDMVFACLVKSDAQILVNPGDADRALALGIALARQPGAAVREMAVEDRVALVRLTEQVGMLARRIEGLTQTDAAVLAPEAADQTSAGDMNANQISASSGATQPLADLPPAALLREIIRHRQQRSRFFDAELFADPAWDILLDLTAAKAEQRQVSVSSLCIAACVPPTTALRWIGQLTDAGLLQRVQDQSDRRRVFIAMTQKATQAMAGYFARVGSELRIV</sequence>
<organism evidence="3 4">
    <name type="scientific">Croceicoccus esteveae</name>
    <dbReference type="NCBI Taxonomy" id="3075597"/>
    <lineage>
        <taxon>Bacteria</taxon>
        <taxon>Pseudomonadati</taxon>
        <taxon>Pseudomonadota</taxon>
        <taxon>Alphaproteobacteria</taxon>
        <taxon>Sphingomonadales</taxon>
        <taxon>Erythrobacteraceae</taxon>
        <taxon>Croceicoccus</taxon>
    </lineage>
</organism>
<evidence type="ECO:0000313" key="4">
    <source>
        <dbReference type="Proteomes" id="UP001259803"/>
    </source>
</evidence>
<feature type="domain" description="HTH marR-type" evidence="2">
    <location>
        <begin position="232"/>
        <end position="325"/>
    </location>
</feature>
<protein>
    <submittedName>
        <fullName evidence="3">Winged helix DNA-binding protein</fullName>
    </submittedName>
</protein>
<proteinExistence type="predicted"/>
<accession>A0ABU2ZIN8</accession>
<dbReference type="InterPro" id="IPR036390">
    <property type="entry name" value="WH_DNA-bd_sf"/>
</dbReference>
<dbReference type="GO" id="GO:0003677">
    <property type="term" value="F:DNA binding"/>
    <property type="evidence" value="ECO:0007669"/>
    <property type="project" value="UniProtKB-KW"/>
</dbReference>
<dbReference type="Gene3D" id="1.10.10.10">
    <property type="entry name" value="Winged helix-like DNA-binding domain superfamily/Winged helix DNA-binding domain"/>
    <property type="match status" value="1"/>
</dbReference>
<feature type="region of interest" description="Disordered" evidence="1">
    <location>
        <begin position="1"/>
        <end position="20"/>
    </location>
</feature>
<comment type="caution">
    <text evidence="3">The sequence shown here is derived from an EMBL/GenBank/DDBJ whole genome shotgun (WGS) entry which is preliminary data.</text>
</comment>
<dbReference type="RefSeq" id="WP_311340738.1">
    <property type="nucleotide sequence ID" value="NZ_JAVRHS010000005.1"/>
</dbReference>
<dbReference type="Proteomes" id="UP001259803">
    <property type="component" value="Unassembled WGS sequence"/>
</dbReference>
<gene>
    <name evidence="3" type="ORF">RM533_08220</name>
</gene>
<dbReference type="EMBL" id="JAVRHS010000005">
    <property type="protein sequence ID" value="MDT0576169.1"/>
    <property type="molecule type" value="Genomic_DNA"/>
</dbReference>
<evidence type="ECO:0000256" key="1">
    <source>
        <dbReference type="SAM" id="MobiDB-lite"/>
    </source>
</evidence>
<dbReference type="InterPro" id="IPR000835">
    <property type="entry name" value="HTH_MarR-typ"/>
</dbReference>
<name>A0ABU2ZIN8_9SPHN</name>
<dbReference type="Pfam" id="PF13463">
    <property type="entry name" value="HTH_27"/>
    <property type="match status" value="1"/>
</dbReference>
<reference evidence="3 4" key="1">
    <citation type="submission" date="2023-09" db="EMBL/GenBank/DDBJ databases">
        <authorList>
            <person name="Rey-Velasco X."/>
        </authorList>
    </citation>
    <scope>NUCLEOTIDE SEQUENCE [LARGE SCALE GENOMIC DNA]</scope>
    <source>
        <strain evidence="3 4">F390</strain>
    </source>
</reference>
<evidence type="ECO:0000313" key="3">
    <source>
        <dbReference type="EMBL" id="MDT0576169.1"/>
    </source>
</evidence>
<dbReference type="SUPFAM" id="SSF46785">
    <property type="entry name" value="Winged helix' DNA-binding domain"/>
    <property type="match status" value="1"/>
</dbReference>
<evidence type="ECO:0000259" key="2">
    <source>
        <dbReference type="SMART" id="SM00347"/>
    </source>
</evidence>
<dbReference type="InterPro" id="IPR036388">
    <property type="entry name" value="WH-like_DNA-bd_sf"/>
</dbReference>
<keyword evidence="3" id="KW-0238">DNA-binding</keyword>
<dbReference type="SMART" id="SM00347">
    <property type="entry name" value="HTH_MARR"/>
    <property type="match status" value="1"/>
</dbReference>
<keyword evidence="4" id="KW-1185">Reference proteome</keyword>